<name>A0A8X7VIP7_BRACI</name>
<proteinExistence type="predicted"/>
<sequence length="162" mass="18404">MVCMRLKNEMEGKTRSSGQPKDMNCTGRTRRSAVPRRNGQTDGRHYARMHTRGTFASVTSSASRSTPNIPKKNQTQGNITTSNEHVQNETTSYVPHLMDTELEMDVLKTGVVDLDAWTSKDTPEEESPTDNHPNGDEQFMNRLDWRIPINEYVFHMTVPPPL</sequence>
<comment type="caution">
    <text evidence="2">The sequence shown here is derived from an EMBL/GenBank/DDBJ whole genome shotgun (WGS) entry which is preliminary data.</text>
</comment>
<feature type="region of interest" description="Disordered" evidence="1">
    <location>
        <begin position="56"/>
        <end position="89"/>
    </location>
</feature>
<reference evidence="2 3" key="1">
    <citation type="submission" date="2020-02" db="EMBL/GenBank/DDBJ databases">
        <authorList>
            <person name="Ma Q."/>
            <person name="Huang Y."/>
            <person name="Song X."/>
            <person name="Pei D."/>
        </authorList>
    </citation>
    <scope>NUCLEOTIDE SEQUENCE [LARGE SCALE GENOMIC DNA]</scope>
    <source>
        <strain evidence="2">Sxm20200214</strain>
        <tissue evidence="2">Leaf</tissue>
    </source>
</reference>
<feature type="compositionally biased region" description="Basic and acidic residues" evidence="1">
    <location>
        <begin position="1"/>
        <end position="14"/>
    </location>
</feature>
<evidence type="ECO:0000256" key="1">
    <source>
        <dbReference type="SAM" id="MobiDB-lite"/>
    </source>
</evidence>
<dbReference type="Proteomes" id="UP000886595">
    <property type="component" value="Unassembled WGS sequence"/>
</dbReference>
<feature type="region of interest" description="Disordered" evidence="1">
    <location>
        <begin position="1"/>
        <end position="44"/>
    </location>
</feature>
<protein>
    <submittedName>
        <fullName evidence="2">Uncharacterized protein</fullName>
    </submittedName>
</protein>
<dbReference type="EMBL" id="JAAMPC010000005">
    <property type="protein sequence ID" value="KAG2312001.1"/>
    <property type="molecule type" value="Genomic_DNA"/>
</dbReference>
<dbReference type="AlphaFoldDB" id="A0A8X7VIP7"/>
<evidence type="ECO:0000313" key="3">
    <source>
        <dbReference type="Proteomes" id="UP000886595"/>
    </source>
</evidence>
<gene>
    <name evidence="2" type="ORF">Bca52824_023558</name>
</gene>
<keyword evidence="3" id="KW-1185">Reference proteome</keyword>
<accession>A0A8X7VIP7</accession>
<organism evidence="2 3">
    <name type="scientific">Brassica carinata</name>
    <name type="common">Ethiopian mustard</name>
    <name type="synonym">Abyssinian cabbage</name>
    <dbReference type="NCBI Taxonomy" id="52824"/>
    <lineage>
        <taxon>Eukaryota</taxon>
        <taxon>Viridiplantae</taxon>
        <taxon>Streptophyta</taxon>
        <taxon>Embryophyta</taxon>
        <taxon>Tracheophyta</taxon>
        <taxon>Spermatophyta</taxon>
        <taxon>Magnoliopsida</taxon>
        <taxon>eudicotyledons</taxon>
        <taxon>Gunneridae</taxon>
        <taxon>Pentapetalae</taxon>
        <taxon>rosids</taxon>
        <taxon>malvids</taxon>
        <taxon>Brassicales</taxon>
        <taxon>Brassicaceae</taxon>
        <taxon>Brassiceae</taxon>
        <taxon>Brassica</taxon>
    </lineage>
</organism>
<evidence type="ECO:0000313" key="2">
    <source>
        <dbReference type="EMBL" id="KAG2312001.1"/>
    </source>
</evidence>